<dbReference type="EMBL" id="CP042914">
    <property type="protein sequence ID" value="QEG42208.1"/>
    <property type="molecule type" value="Genomic_DNA"/>
</dbReference>
<keyword evidence="4" id="KW-0813">Transport</keyword>
<dbReference type="GO" id="GO:0015031">
    <property type="term" value="P:protein transport"/>
    <property type="evidence" value="ECO:0007669"/>
    <property type="project" value="UniProtKB-KW"/>
</dbReference>
<dbReference type="PANTHER" id="PTHR33909">
    <property type="entry name" value="SEC TRANSLOCON ACCESSORY COMPLEX SUBUNIT YAJC"/>
    <property type="match status" value="1"/>
</dbReference>
<dbReference type="AlphaFoldDB" id="A0A5B9QT70"/>
<gene>
    <name evidence="13" type="ORF">UC8_42420</name>
</gene>
<keyword evidence="5" id="KW-1003">Cell membrane</keyword>
<proteinExistence type="inferred from homology"/>
<dbReference type="SMART" id="SM01323">
    <property type="entry name" value="YajC"/>
    <property type="match status" value="1"/>
</dbReference>
<evidence type="ECO:0000256" key="7">
    <source>
        <dbReference type="ARBA" id="ARBA00022927"/>
    </source>
</evidence>
<keyword evidence="10 12" id="KW-0472">Membrane</keyword>
<evidence type="ECO:0000256" key="1">
    <source>
        <dbReference type="ARBA" id="ARBA00004162"/>
    </source>
</evidence>
<evidence type="ECO:0000256" key="2">
    <source>
        <dbReference type="ARBA" id="ARBA00006742"/>
    </source>
</evidence>
<dbReference type="PANTHER" id="PTHR33909:SF1">
    <property type="entry name" value="SEC TRANSLOCON ACCESSORY COMPLEX SUBUNIT YAJC"/>
    <property type="match status" value="1"/>
</dbReference>
<keyword evidence="8 12" id="KW-1133">Transmembrane helix</keyword>
<keyword evidence="9" id="KW-0811">Translocation</keyword>
<organism evidence="13 14">
    <name type="scientific">Roseimaritima ulvae</name>
    <dbReference type="NCBI Taxonomy" id="980254"/>
    <lineage>
        <taxon>Bacteria</taxon>
        <taxon>Pseudomonadati</taxon>
        <taxon>Planctomycetota</taxon>
        <taxon>Planctomycetia</taxon>
        <taxon>Pirellulales</taxon>
        <taxon>Pirellulaceae</taxon>
        <taxon>Roseimaritima</taxon>
    </lineage>
</organism>
<accession>A0A5B9QT70</accession>
<evidence type="ECO:0000313" key="14">
    <source>
        <dbReference type="Proteomes" id="UP000325286"/>
    </source>
</evidence>
<evidence type="ECO:0000256" key="6">
    <source>
        <dbReference type="ARBA" id="ARBA00022692"/>
    </source>
</evidence>
<evidence type="ECO:0000313" key="13">
    <source>
        <dbReference type="EMBL" id="QEG42208.1"/>
    </source>
</evidence>
<evidence type="ECO:0000256" key="5">
    <source>
        <dbReference type="ARBA" id="ARBA00022475"/>
    </source>
</evidence>
<reference evidence="13 14" key="1">
    <citation type="submission" date="2019-08" db="EMBL/GenBank/DDBJ databases">
        <title>Deep-cultivation of Planctomycetes and their phenomic and genomic characterization uncovers novel biology.</title>
        <authorList>
            <person name="Wiegand S."/>
            <person name="Jogler M."/>
            <person name="Boedeker C."/>
            <person name="Pinto D."/>
            <person name="Vollmers J."/>
            <person name="Rivas-Marin E."/>
            <person name="Kohn T."/>
            <person name="Peeters S.H."/>
            <person name="Heuer A."/>
            <person name="Rast P."/>
            <person name="Oberbeckmann S."/>
            <person name="Bunk B."/>
            <person name="Jeske O."/>
            <person name="Meyerdierks A."/>
            <person name="Storesund J.E."/>
            <person name="Kallscheuer N."/>
            <person name="Luecker S."/>
            <person name="Lage O.M."/>
            <person name="Pohl T."/>
            <person name="Merkel B.J."/>
            <person name="Hornburger P."/>
            <person name="Mueller R.-W."/>
            <person name="Bruemmer F."/>
            <person name="Labrenz M."/>
            <person name="Spormann A.M."/>
            <person name="Op den Camp H."/>
            <person name="Overmann J."/>
            <person name="Amann R."/>
            <person name="Jetten M.S.M."/>
            <person name="Mascher T."/>
            <person name="Medema M.H."/>
            <person name="Devos D.P."/>
            <person name="Kaster A.-K."/>
            <person name="Ovreas L."/>
            <person name="Rohde M."/>
            <person name="Galperin M.Y."/>
            <person name="Jogler C."/>
        </authorList>
    </citation>
    <scope>NUCLEOTIDE SEQUENCE [LARGE SCALE GENOMIC DNA]</scope>
    <source>
        <strain evidence="13 14">UC8</strain>
    </source>
</reference>
<name>A0A5B9QT70_9BACT</name>
<feature type="transmembrane region" description="Helical" evidence="12">
    <location>
        <begin position="52"/>
        <end position="73"/>
    </location>
</feature>
<evidence type="ECO:0000256" key="11">
    <source>
        <dbReference type="SAM" id="MobiDB-lite"/>
    </source>
</evidence>
<dbReference type="KEGG" id="rul:UC8_42420"/>
<evidence type="ECO:0000256" key="10">
    <source>
        <dbReference type="ARBA" id="ARBA00023136"/>
    </source>
</evidence>
<evidence type="ECO:0000256" key="12">
    <source>
        <dbReference type="SAM" id="Phobius"/>
    </source>
</evidence>
<keyword evidence="14" id="KW-1185">Reference proteome</keyword>
<evidence type="ECO:0000256" key="9">
    <source>
        <dbReference type="ARBA" id="ARBA00023010"/>
    </source>
</evidence>
<sequence>MISFKPLTLIAESWLYRGCDFVFLLAQGEGGEGADPAAPPGPVQDVSPLQRILGSPFVLGGGLLALFYLMVLLPEKRKKAAAAEKLNQLKKNQRIVTIGGIHGVIVSAPADSDVVTIKTDDSGSSRLRVNRSAVATVLSDDKAEAKKDKAEAKKDQETK</sequence>
<dbReference type="Pfam" id="PF02699">
    <property type="entry name" value="YajC"/>
    <property type="match status" value="1"/>
</dbReference>
<comment type="subcellular location">
    <subcellularLocation>
        <location evidence="1">Cell membrane</location>
        <topology evidence="1">Single-pass membrane protein</topology>
    </subcellularLocation>
</comment>
<keyword evidence="7" id="KW-0653">Protein transport</keyword>
<feature type="region of interest" description="Disordered" evidence="11">
    <location>
        <begin position="140"/>
        <end position="159"/>
    </location>
</feature>
<evidence type="ECO:0000256" key="3">
    <source>
        <dbReference type="ARBA" id="ARBA00014962"/>
    </source>
</evidence>
<dbReference type="GO" id="GO:0005886">
    <property type="term" value="C:plasma membrane"/>
    <property type="evidence" value="ECO:0007669"/>
    <property type="project" value="UniProtKB-SubCell"/>
</dbReference>
<dbReference type="InterPro" id="IPR003849">
    <property type="entry name" value="Preprotein_translocase_YajC"/>
</dbReference>
<keyword evidence="6 12" id="KW-0812">Transmembrane</keyword>
<evidence type="ECO:0000256" key="8">
    <source>
        <dbReference type="ARBA" id="ARBA00022989"/>
    </source>
</evidence>
<dbReference type="RefSeq" id="WP_084427122.1">
    <property type="nucleotide sequence ID" value="NZ_CP042914.1"/>
</dbReference>
<protein>
    <recommendedName>
        <fullName evidence="3">Sec translocon accessory complex subunit YajC</fullName>
    </recommendedName>
</protein>
<evidence type="ECO:0000256" key="4">
    <source>
        <dbReference type="ARBA" id="ARBA00022448"/>
    </source>
</evidence>
<dbReference type="Proteomes" id="UP000325286">
    <property type="component" value="Chromosome"/>
</dbReference>
<comment type="similarity">
    <text evidence="2">Belongs to the YajC family.</text>
</comment>